<evidence type="ECO:0000313" key="2">
    <source>
        <dbReference type="EMBL" id="RNF08010.1"/>
    </source>
</evidence>
<feature type="transmembrane region" description="Helical" evidence="1">
    <location>
        <begin position="16"/>
        <end position="38"/>
    </location>
</feature>
<name>A0A3R7L5G2_TRYRA</name>
<feature type="transmembrane region" description="Helical" evidence="1">
    <location>
        <begin position="452"/>
        <end position="473"/>
    </location>
</feature>
<reference evidence="2 3" key="1">
    <citation type="journal article" date="2018" name="BMC Genomics">
        <title>Genomic comparison of Trypanosoma conorhini and Trypanosoma rangeli to Trypanosoma cruzi strains of high and low virulence.</title>
        <authorList>
            <person name="Bradwell K.R."/>
            <person name="Koparde V.N."/>
            <person name="Matveyev A.V."/>
            <person name="Serrano M.G."/>
            <person name="Alves J.M."/>
            <person name="Parikh H."/>
            <person name="Huang B."/>
            <person name="Lee V."/>
            <person name="Espinosa-Alvarez O."/>
            <person name="Ortiz P.A."/>
            <person name="Costa-Martins A.G."/>
            <person name="Teixeira M.M."/>
            <person name="Buck G.A."/>
        </authorList>
    </citation>
    <scope>NUCLEOTIDE SEQUENCE [LARGE SCALE GENOMIC DNA]</scope>
    <source>
        <strain evidence="2 3">AM80</strain>
    </source>
</reference>
<dbReference type="OrthoDB" id="541403at2759"/>
<accession>A0A3R7L5G2</accession>
<dbReference type="RefSeq" id="XP_029240145.1">
    <property type="nucleotide sequence ID" value="XM_029379929.1"/>
</dbReference>
<dbReference type="OMA" id="THFEESK"/>
<dbReference type="InterPro" id="IPR036259">
    <property type="entry name" value="MFS_trans_sf"/>
</dbReference>
<feature type="transmembrane region" description="Helical" evidence="1">
    <location>
        <begin position="177"/>
        <end position="198"/>
    </location>
</feature>
<feature type="transmembrane region" description="Helical" evidence="1">
    <location>
        <begin position="115"/>
        <end position="135"/>
    </location>
</feature>
<dbReference type="Gene3D" id="1.20.1250.20">
    <property type="entry name" value="MFS general substrate transporter like domains"/>
    <property type="match status" value="2"/>
</dbReference>
<feature type="transmembrane region" description="Helical" evidence="1">
    <location>
        <begin position="358"/>
        <end position="380"/>
    </location>
</feature>
<keyword evidence="3" id="KW-1185">Reference proteome</keyword>
<sequence length="522" mass="56477">MDDQPSLGGALRNRNVMLIILFCFLDNACFSLWSAQLLPVLVHRLGGDHAVGWSAAACGMAQIAGAAVVGYAGDKLPRIESIRSAFCCGILAVAATLVAVRLLVLPAIYITQVLWGVYIGMVSTSTEALFADSVLSGQRAFIYNVKWIVQTMCYCVGYTVALLMLLQKGNNWSIESIQLVMTIGLAVHPLAHVVLLLLRDEDLLTYDAVGVYSLVKDQQRQWQEGIVEVKENNERVKVLASSLESPLLNKINSLTVNSGKTSPGHGRGGYHAGSPGANQGEPQCGENGVFSGSSNSNGNTLDARRFGGVYVSSHRIWVLTALPYVLCFTEFWMAVGAGMTVQYLTIFLINTFGIAPTWLLTSYIIISCSTALCSTVLRYVGEHFVGRLPAVITVRLIGTTFLALLAIVVSKTTPLAVVLTFFIARNAAMNSTMGITRSLIMDCVPKSSRAKWSAFESVSSLTWAGSAVIGGYISDAKGYQYTFFVTSIIHYIGILILVPAAIATHGMERHLSQVKREEHNSE</sequence>
<feature type="transmembrane region" description="Helical" evidence="1">
    <location>
        <begin position="316"/>
        <end position="338"/>
    </location>
</feature>
<evidence type="ECO:0008006" key="4">
    <source>
        <dbReference type="Google" id="ProtNLM"/>
    </source>
</evidence>
<feature type="transmembrane region" description="Helical" evidence="1">
    <location>
        <begin position="50"/>
        <end position="73"/>
    </location>
</feature>
<protein>
    <recommendedName>
        <fullName evidence="4">Major facilitator superfamily (MFS) profile domain-containing protein</fullName>
    </recommendedName>
</protein>
<dbReference type="VEuPathDB" id="TriTrypDB:TRSC58_03623"/>
<feature type="transmembrane region" description="Helical" evidence="1">
    <location>
        <begin position="479"/>
        <end position="503"/>
    </location>
</feature>
<dbReference type="SUPFAM" id="SSF103473">
    <property type="entry name" value="MFS general substrate transporter"/>
    <property type="match status" value="1"/>
</dbReference>
<dbReference type="AlphaFoldDB" id="A0A3R7L5G2"/>
<proteinExistence type="predicted"/>
<keyword evidence="1" id="KW-0812">Transmembrane</keyword>
<comment type="caution">
    <text evidence="2">The sequence shown here is derived from an EMBL/GenBank/DDBJ whole genome shotgun (WGS) entry which is preliminary data.</text>
</comment>
<dbReference type="PANTHER" id="PTHR23525">
    <property type="entry name" value="TRANSPORTER, PUTATIVE-RELATED"/>
    <property type="match status" value="1"/>
</dbReference>
<gene>
    <name evidence="2" type="ORF">TraAM80_02942</name>
</gene>
<feature type="transmembrane region" description="Helical" evidence="1">
    <location>
        <begin position="147"/>
        <end position="165"/>
    </location>
</feature>
<dbReference type="EMBL" id="MKGL01000074">
    <property type="protein sequence ID" value="RNF08010.1"/>
    <property type="molecule type" value="Genomic_DNA"/>
</dbReference>
<evidence type="ECO:0000256" key="1">
    <source>
        <dbReference type="SAM" id="Phobius"/>
    </source>
</evidence>
<dbReference type="GeneID" id="40326875"/>
<evidence type="ECO:0000313" key="3">
    <source>
        <dbReference type="Proteomes" id="UP000283634"/>
    </source>
</evidence>
<keyword evidence="1" id="KW-0472">Membrane</keyword>
<keyword evidence="1" id="KW-1133">Transmembrane helix</keyword>
<organism evidence="2 3">
    <name type="scientific">Trypanosoma rangeli</name>
    <dbReference type="NCBI Taxonomy" id="5698"/>
    <lineage>
        <taxon>Eukaryota</taxon>
        <taxon>Discoba</taxon>
        <taxon>Euglenozoa</taxon>
        <taxon>Kinetoplastea</taxon>
        <taxon>Metakinetoplastina</taxon>
        <taxon>Trypanosomatida</taxon>
        <taxon>Trypanosomatidae</taxon>
        <taxon>Trypanosoma</taxon>
        <taxon>Herpetosoma</taxon>
    </lineage>
</organism>
<dbReference type="Proteomes" id="UP000283634">
    <property type="component" value="Unassembled WGS sequence"/>
</dbReference>
<dbReference type="PANTHER" id="PTHR23525:SF1">
    <property type="entry name" value="NODULIN-LIKE DOMAIN-CONTAINING PROTEIN"/>
    <property type="match status" value="1"/>
</dbReference>
<feature type="transmembrane region" description="Helical" evidence="1">
    <location>
        <begin position="85"/>
        <end position="109"/>
    </location>
</feature>